<reference evidence="1 2" key="1">
    <citation type="submission" date="2020-07" db="EMBL/GenBank/DDBJ databases">
        <title>Gai3-2, isolated from salt lake.</title>
        <authorList>
            <person name="Cui H."/>
            <person name="Shi X."/>
        </authorList>
    </citation>
    <scope>NUCLEOTIDE SEQUENCE [LARGE SCALE GENOMIC DNA]</scope>
    <source>
        <strain evidence="1 2">Gai3-2</strain>
        <plasmid evidence="1 2">unnamed3</plasmid>
    </source>
</reference>
<proteinExistence type="predicted"/>
<name>A0A7D5GPR1_9EURY</name>
<dbReference type="KEGG" id="halg:HUG10_21005"/>
<evidence type="ECO:0000313" key="2">
    <source>
        <dbReference type="Proteomes" id="UP000509750"/>
    </source>
</evidence>
<sequence length="81" mass="9570">MGDPFKDYHIREAEKRRRLVAEKYIPLVVWVKPSHHLVDDDNLELAITQELLERAATIPWVKFADKNAPRVRDVITEFDDE</sequence>
<organism evidence="1 2">
    <name type="scientific">Halorarum halophilum</name>
    <dbReference type="NCBI Taxonomy" id="2743090"/>
    <lineage>
        <taxon>Archaea</taxon>
        <taxon>Methanobacteriati</taxon>
        <taxon>Methanobacteriota</taxon>
        <taxon>Stenosarchaea group</taxon>
        <taxon>Halobacteria</taxon>
        <taxon>Halobacteriales</taxon>
        <taxon>Haloferacaceae</taxon>
        <taxon>Halorarum</taxon>
    </lineage>
</organism>
<keyword evidence="1" id="KW-0614">Plasmid</keyword>
<geneLocation type="plasmid" evidence="1 2">
    <name>unnamed3</name>
</geneLocation>
<dbReference type="EMBL" id="CP058532">
    <property type="protein sequence ID" value="QLG30067.1"/>
    <property type="molecule type" value="Genomic_DNA"/>
</dbReference>
<evidence type="ECO:0000313" key="1">
    <source>
        <dbReference type="EMBL" id="QLG30067.1"/>
    </source>
</evidence>
<dbReference type="GeneID" id="56031368"/>
<keyword evidence="2" id="KW-1185">Reference proteome</keyword>
<dbReference type="Proteomes" id="UP000509750">
    <property type="component" value="Plasmid unnamed3"/>
</dbReference>
<protein>
    <submittedName>
        <fullName evidence="1">Uncharacterized protein</fullName>
    </submittedName>
</protein>
<dbReference type="AlphaFoldDB" id="A0A7D5GPR1"/>
<accession>A0A7D5GPR1</accession>
<gene>
    <name evidence="1" type="ORF">HUG10_21005</name>
</gene>
<dbReference type="RefSeq" id="WP_179171641.1">
    <property type="nucleotide sequence ID" value="NZ_CP058532.1"/>
</dbReference>